<evidence type="ECO:0000256" key="1">
    <source>
        <dbReference type="ARBA" id="ARBA00006926"/>
    </source>
</evidence>
<proteinExistence type="inferred from homology"/>
<sequence length="162" mass="18381">MSDDVYQFTVTTEDGKTYSLDKFRGRPMIIVNTATKCGFAPQFSDLEKIYQTYQEQGLVILGFPSNQFKQELDSSHEAAQACQLTYGVTFPMHQLIAVNGKNTDPLFKYLKKNADSPLGTTIKWNFTKFLVNREGQVIKRFAPKTNPADMIPDIKRVVDQTV</sequence>
<dbReference type="Gene3D" id="3.40.30.10">
    <property type="entry name" value="Glutaredoxin"/>
    <property type="match status" value="1"/>
</dbReference>
<keyword evidence="3 4" id="KW-0560">Oxidoreductase</keyword>
<evidence type="ECO:0000256" key="4">
    <source>
        <dbReference type="RuleBase" id="RU000499"/>
    </source>
</evidence>
<dbReference type="InterPro" id="IPR013766">
    <property type="entry name" value="Thioredoxin_domain"/>
</dbReference>
<evidence type="ECO:0000259" key="5">
    <source>
        <dbReference type="PROSITE" id="PS51352"/>
    </source>
</evidence>
<dbReference type="PANTHER" id="PTHR11592">
    <property type="entry name" value="GLUTATHIONE PEROXIDASE"/>
    <property type="match status" value="1"/>
</dbReference>
<dbReference type="PROSITE" id="PS51352">
    <property type="entry name" value="THIOREDOXIN_2"/>
    <property type="match status" value="1"/>
</dbReference>
<comment type="similarity">
    <text evidence="1 4">Belongs to the glutathione peroxidase family.</text>
</comment>
<evidence type="ECO:0000313" key="7">
    <source>
        <dbReference type="Proteomes" id="UP000295756"/>
    </source>
</evidence>
<dbReference type="Pfam" id="PF00255">
    <property type="entry name" value="GSHPx"/>
    <property type="match status" value="1"/>
</dbReference>
<dbReference type="GO" id="GO:0004601">
    <property type="term" value="F:peroxidase activity"/>
    <property type="evidence" value="ECO:0007669"/>
    <property type="project" value="UniProtKB-KW"/>
</dbReference>
<dbReference type="PIRSF" id="PIRSF000303">
    <property type="entry name" value="Glutathion_perox"/>
    <property type="match status" value="1"/>
</dbReference>
<dbReference type="InterPro" id="IPR036249">
    <property type="entry name" value="Thioredoxin-like_sf"/>
</dbReference>
<keyword evidence="2 4" id="KW-0575">Peroxidase</keyword>
<dbReference type="PROSITE" id="PS51355">
    <property type="entry name" value="GLUTATHIONE_PEROXID_3"/>
    <property type="match status" value="1"/>
</dbReference>
<accession>A0ABX5SJP2</accession>
<name>A0ABX5SJP2_9LACO</name>
<evidence type="ECO:0000256" key="2">
    <source>
        <dbReference type="ARBA" id="ARBA00022559"/>
    </source>
</evidence>
<dbReference type="EMBL" id="CP037939">
    <property type="protein sequence ID" value="QBR47580.1"/>
    <property type="molecule type" value="Genomic_DNA"/>
</dbReference>
<dbReference type="PRINTS" id="PR01011">
    <property type="entry name" value="GLUTPROXDASE"/>
</dbReference>
<evidence type="ECO:0000256" key="3">
    <source>
        <dbReference type="ARBA" id="ARBA00023002"/>
    </source>
</evidence>
<keyword evidence="7" id="KW-1185">Reference proteome</keyword>
<dbReference type="PROSITE" id="PS00763">
    <property type="entry name" value="GLUTATHIONE_PEROXID_2"/>
    <property type="match status" value="1"/>
</dbReference>
<dbReference type="InterPro" id="IPR000889">
    <property type="entry name" value="Glutathione_peroxidase"/>
</dbReference>
<dbReference type="CDD" id="cd00340">
    <property type="entry name" value="GSH_Peroxidase"/>
    <property type="match status" value="1"/>
</dbReference>
<dbReference type="RefSeq" id="WP_013104144.1">
    <property type="nucleotide sequence ID" value="NZ_CP037939.1"/>
</dbReference>
<dbReference type="InterPro" id="IPR029759">
    <property type="entry name" value="GPX_AS"/>
</dbReference>
<organism evidence="6 7">
    <name type="scientific">Leuconostoc kimchii</name>
    <dbReference type="NCBI Taxonomy" id="136609"/>
    <lineage>
        <taxon>Bacteria</taxon>
        <taxon>Bacillati</taxon>
        <taxon>Bacillota</taxon>
        <taxon>Bacilli</taxon>
        <taxon>Lactobacillales</taxon>
        <taxon>Lactobacillaceae</taxon>
        <taxon>Leuconostoc</taxon>
    </lineage>
</organism>
<dbReference type="Proteomes" id="UP000295756">
    <property type="component" value="Chromosome"/>
</dbReference>
<feature type="domain" description="Thioredoxin" evidence="5">
    <location>
        <begin position="1"/>
        <end position="162"/>
    </location>
</feature>
<dbReference type="PANTHER" id="PTHR11592:SF78">
    <property type="entry name" value="GLUTATHIONE PEROXIDASE"/>
    <property type="match status" value="1"/>
</dbReference>
<gene>
    <name evidence="6" type="ORF">EW139_05370</name>
</gene>
<dbReference type="SUPFAM" id="SSF52833">
    <property type="entry name" value="Thioredoxin-like"/>
    <property type="match status" value="1"/>
</dbReference>
<protein>
    <recommendedName>
        <fullName evidence="4">Glutathione peroxidase</fullName>
    </recommendedName>
</protein>
<dbReference type="InterPro" id="IPR029760">
    <property type="entry name" value="GPX_CS"/>
</dbReference>
<dbReference type="PROSITE" id="PS00460">
    <property type="entry name" value="GLUTATHIONE_PEROXID_1"/>
    <property type="match status" value="1"/>
</dbReference>
<evidence type="ECO:0000313" key="6">
    <source>
        <dbReference type="EMBL" id="QBR47580.1"/>
    </source>
</evidence>
<reference evidence="6 7" key="1">
    <citation type="submission" date="2019-03" db="EMBL/GenBank/DDBJ databases">
        <title>Complete Genome Sequence of Leuconostoc kimchii strain NKJ218 Isolated from Homemade Kimchi.</title>
        <authorList>
            <person name="Jung J.Y."/>
            <person name="Jin H.M."/>
            <person name="Jung J.-W."/>
            <person name="Lee S.-Y."/>
            <person name="Ryu B.-G."/>
            <person name="Han S.-S."/>
            <person name="Kang H.K."/>
            <person name="Choi H.W."/>
            <person name="Chung E.J."/>
            <person name="Choi K.-M."/>
        </authorList>
    </citation>
    <scope>NUCLEOTIDE SEQUENCE [LARGE SCALE GENOMIC DNA]</scope>
    <source>
        <strain evidence="6 7">NKJ218</strain>
    </source>
</reference>